<evidence type="ECO:0000256" key="1">
    <source>
        <dbReference type="ARBA" id="ARBA00007992"/>
    </source>
</evidence>
<evidence type="ECO:0000256" key="3">
    <source>
        <dbReference type="ARBA" id="ARBA00022827"/>
    </source>
</evidence>
<gene>
    <name evidence="7" type="ORF">NA57DRAFT_61081</name>
</gene>
<evidence type="ECO:0000256" key="4">
    <source>
        <dbReference type="ARBA" id="ARBA00023002"/>
    </source>
</evidence>
<comment type="caution">
    <text evidence="7">The sequence shown here is derived from an EMBL/GenBank/DDBJ whole genome shotgun (WGS) entry which is preliminary data.</text>
</comment>
<dbReference type="Gene3D" id="3.50.50.60">
    <property type="entry name" value="FAD/NAD(P)-binding domain"/>
    <property type="match status" value="1"/>
</dbReference>
<sequence length="420" mass="47228">MTIPQTEVKPIKRPSSIAIVGGGLAKFHGISSTIYELRPPGDSRGLNIALAPNAVRVLQHIGVLHELRAMGHSFERMNVTSARTGRSIGGFLMGSELHYNYDSLRIHRALVQQVLLSHAAAEGIKIHYNKKLASANETESYVTLRFEDGEEVKTDFAIAADGLRSRLRDCIINAKLPYSGAMGILTMHVPKASLHESINEVQLPTFCFGTSGMIAVFPSNPSGTEIDMFSTFPFQDLTKEGWEKLEENGDAKKKIMTEKFGNEWPPYIRQLWEERPPEKMSMHPFYEAPPFEHWSSNHGRIIIIGDAAHAFSPQAGQGAAMALEDAETLAHTIGNVRFTTDHLKLIRSWERHRQARLRAVKQMTDDSGKLRAPSINAYAFYIKEWIMWAVLKMKGQTMGMKWLYDYSPEDIHRVHKTQCG</sequence>
<dbReference type="PANTHER" id="PTHR13789">
    <property type="entry name" value="MONOOXYGENASE"/>
    <property type="match status" value="1"/>
</dbReference>
<keyword evidence="8" id="KW-1185">Reference proteome</keyword>
<keyword evidence="2" id="KW-0285">Flavoprotein</keyword>
<comment type="similarity">
    <text evidence="1">Belongs to the paxM FAD-dependent monooxygenase family.</text>
</comment>
<name>A0A9P4I6J4_9PEZI</name>
<reference evidence="7" key="1">
    <citation type="journal article" date="2020" name="Stud. Mycol.">
        <title>101 Dothideomycetes genomes: a test case for predicting lifestyles and emergence of pathogens.</title>
        <authorList>
            <person name="Haridas S."/>
            <person name="Albert R."/>
            <person name="Binder M."/>
            <person name="Bloem J."/>
            <person name="Labutti K."/>
            <person name="Salamov A."/>
            <person name="Andreopoulos B."/>
            <person name="Baker S."/>
            <person name="Barry K."/>
            <person name="Bills G."/>
            <person name="Bluhm B."/>
            <person name="Cannon C."/>
            <person name="Castanera R."/>
            <person name="Culley D."/>
            <person name="Daum C."/>
            <person name="Ezra D."/>
            <person name="Gonzalez J."/>
            <person name="Henrissat B."/>
            <person name="Kuo A."/>
            <person name="Liang C."/>
            <person name="Lipzen A."/>
            <person name="Lutzoni F."/>
            <person name="Magnuson J."/>
            <person name="Mondo S."/>
            <person name="Nolan M."/>
            <person name="Ohm R."/>
            <person name="Pangilinan J."/>
            <person name="Park H.-J."/>
            <person name="Ramirez L."/>
            <person name="Alfaro M."/>
            <person name="Sun H."/>
            <person name="Tritt A."/>
            <person name="Yoshinaga Y."/>
            <person name="Zwiers L.-H."/>
            <person name="Turgeon B."/>
            <person name="Goodwin S."/>
            <person name="Spatafora J."/>
            <person name="Crous P."/>
            <person name="Grigoriev I."/>
        </authorList>
    </citation>
    <scope>NUCLEOTIDE SEQUENCE</scope>
    <source>
        <strain evidence="7">CBS 133067</strain>
    </source>
</reference>
<evidence type="ECO:0000313" key="7">
    <source>
        <dbReference type="EMBL" id="KAF2093863.1"/>
    </source>
</evidence>
<dbReference type="SUPFAM" id="SSF51905">
    <property type="entry name" value="FAD/NAD(P)-binding domain"/>
    <property type="match status" value="1"/>
</dbReference>
<organism evidence="7 8">
    <name type="scientific">Rhizodiscina lignyota</name>
    <dbReference type="NCBI Taxonomy" id="1504668"/>
    <lineage>
        <taxon>Eukaryota</taxon>
        <taxon>Fungi</taxon>
        <taxon>Dikarya</taxon>
        <taxon>Ascomycota</taxon>
        <taxon>Pezizomycotina</taxon>
        <taxon>Dothideomycetes</taxon>
        <taxon>Pleosporomycetidae</taxon>
        <taxon>Aulographales</taxon>
        <taxon>Rhizodiscinaceae</taxon>
        <taxon>Rhizodiscina</taxon>
    </lineage>
</organism>
<evidence type="ECO:0000259" key="6">
    <source>
        <dbReference type="Pfam" id="PF01494"/>
    </source>
</evidence>
<evidence type="ECO:0000256" key="5">
    <source>
        <dbReference type="ARBA" id="ARBA00023033"/>
    </source>
</evidence>
<dbReference type="InterPro" id="IPR050493">
    <property type="entry name" value="FAD-dep_Monooxygenase_BioMet"/>
</dbReference>
<dbReference type="PANTHER" id="PTHR13789:SF309">
    <property type="entry name" value="PUTATIVE (AFU_ORTHOLOGUE AFUA_6G14510)-RELATED"/>
    <property type="match status" value="1"/>
</dbReference>
<dbReference type="Pfam" id="PF01494">
    <property type="entry name" value="FAD_binding_3"/>
    <property type="match status" value="1"/>
</dbReference>
<dbReference type="PRINTS" id="PR00420">
    <property type="entry name" value="RNGMNOXGNASE"/>
</dbReference>
<dbReference type="Proteomes" id="UP000799772">
    <property type="component" value="Unassembled WGS sequence"/>
</dbReference>
<feature type="domain" description="FAD-binding" evidence="6">
    <location>
        <begin position="49"/>
        <end position="362"/>
    </location>
</feature>
<accession>A0A9P4I6J4</accession>
<dbReference type="AlphaFoldDB" id="A0A9P4I6J4"/>
<dbReference type="EMBL" id="ML978136">
    <property type="protein sequence ID" value="KAF2093863.1"/>
    <property type="molecule type" value="Genomic_DNA"/>
</dbReference>
<keyword evidence="5" id="KW-0503">Monooxygenase</keyword>
<evidence type="ECO:0000256" key="2">
    <source>
        <dbReference type="ARBA" id="ARBA00022630"/>
    </source>
</evidence>
<protein>
    <submittedName>
        <fullName evidence="7">FAD/NAD(P)-binding domain-containing protein</fullName>
    </submittedName>
</protein>
<proteinExistence type="inferred from homology"/>
<dbReference type="InterPro" id="IPR036188">
    <property type="entry name" value="FAD/NAD-bd_sf"/>
</dbReference>
<dbReference type="GO" id="GO:0071949">
    <property type="term" value="F:FAD binding"/>
    <property type="evidence" value="ECO:0007669"/>
    <property type="project" value="InterPro"/>
</dbReference>
<dbReference type="GO" id="GO:0004497">
    <property type="term" value="F:monooxygenase activity"/>
    <property type="evidence" value="ECO:0007669"/>
    <property type="project" value="UniProtKB-KW"/>
</dbReference>
<dbReference type="OrthoDB" id="16820at2759"/>
<keyword evidence="3" id="KW-0274">FAD</keyword>
<dbReference type="InterPro" id="IPR002938">
    <property type="entry name" value="FAD-bd"/>
</dbReference>
<keyword evidence="4" id="KW-0560">Oxidoreductase</keyword>
<evidence type="ECO:0000313" key="8">
    <source>
        <dbReference type="Proteomes" id="UP000799772"/>
    </source>
</evidence>